<evidence type="ECO:0000256" key="16">
    <source>
        <dbReference type="ARBA" id="ARBA00074664"/>
    </source>
</evidence>
<evidence type="ECO:0000256" key="4">
    <source>
        <dbReference type="ARBA" id="ARBA00022692"/>
    </source>
</evidence>
<dbReference type="InterPro" id="IPR007110">
    <property type="entry name" value="Ig-like_dom"/>
</dbReference>
<dbReference type="RefSeq" id="XP_023391017.1">
    <property type="nucleotide sequence ID" value="XM_023535249.1"/>
</dbReference>
<evidence type="ECO:0000256" key="15">
    <source>
        <dbReference type="ARBA" id="ARBA00064958"/>
    </source>
</evidence>
<dbReference type="FunFam" id="2.60.40.10:FF:001535">
    <property type="entry name" value="Basal cell adhesion molecule"/>
    <property type="match status" value="1"/>
</dbReference>
<keyword evidence="4 19" id="KW-0812">Transmembrane</keyword>
<sequence>MEPPDAWARTRGAPRLLVLALLLGAQPDARAEVQVSVPPLVEVMRGESVALNCTPLGVHDYFMLEWFLMGKLRPSKGKALSRGPWHPGTAETSQSPFQVLGYPTEHVQFWVGSPATTEGWVREGDSVQLFCRGDGSPSPEYTFYRLQDKQEDVLKTNLEGNLTLERVQRGQSGTYGCRVEDYDADEDAELSQTLELRVAYLDPLELSNGEELALPLGGSLATNCSVQGLPTPTLRWTKDSMPLGEGPTLSLSFVTFDSAGSYTCEASMPTVPLLSRNRILRLLVEGSPELRPEETLPKAAGSWTEGDEVRLVCSARGYPEPKLNWSQMGGSPAEPASGGQGWVSSSLTLKVTSALSQDGVYCEASNPHGNARHVFHFGPVAPQTSQAGVAVMAVAVSVGLLLLVVAAFYCMRRKGRPGCCRRGEKGAP</sequence>
<dbReference type="SMART" id="SM00409">
    <property type="entry name" value="IG"/>
    <property type="match status" value="3"/>
</dbReference>
<dbReference type="InterPro" id="IPR051116">
    <property type="entry name" value="Surface_Rcpt/Adhesion_Mol"/>
</dbReference>
<dbReference type="AlphaFoldDB" id="A0A6P6CUF7"/>
<dbReference type="GO" id="GO:0005886">
    <property type="term" value="C:plasma membrane"/>
    <property type="evidence" value="ECO:0007669"/>
    <property type="project" value="UniProtKB-SubCell"/>
</dbReference>
<feature type="transmembrane region" description="Helical" evidence="19">
    <location>
        <begin position="389"/>
        <end position="411"/>
    </location>
</feature>
<keyword evidence="5 20" id="KW-0732">Signal</keyword>
<dbReference type="CDD" id="cd00096">
    <property type="entry name" value="Ig"/>
    <property type="match status" value="3"/>
</dbReference>
<gene>
    <name evidence="23" type="primary">BCAM</name>
</gene>
<feature type="domain" description="Ig-like" evidence="21">
    <location>
        <begin position="288"/>
        <end position="366"/>
    </location>
</feature>
<dbReference type="InterPro" id="IPR003598">
    <property type="entry name" value="Ig_sub2"/>
</dbReference>
<keyword evidence="11" id="KW-0675">Receptor</keyword>
<dbReference type="CTD" id="4059"/>
<keyword evidence="12" id="KW-0325">Glycoprotein</keyword>
<keyword evidence="22" id="KW-1185">Reference proteome</keyword>
<evidence type="ECO:0000256" key="19">
    <source>
        <dbReference type="SAM" id="Phobius"/>
    </source>
</evidence>
<keyword evidence="2" id="KW-1003">Cell membrane</keyword>
<accession>A0A6P6CUF7</accession>
<evidence type="ECO:0000256" key="20">
    <source>
        <dbReference type="SAM" id="SignalP"/>
    </source>
</evidence>
<keyword evidence="6" id="KW-0677">Repeat</keyword>
<evidence type="ECO:0000256" key="2">
    <source>
        <dbReference type="ARBA" id="ARBA00022475"/>
    </source>
</evidence>
<feature type="domain" description="Ig-like" evidence="21">
    <location>
        <begin position="114"/>
        <end position="195"/>
    </location>
</feature>
<dbReference type="Pfam" id="PF13927">
    <property type="entry name" value="Ig_3"/>
    <property type="match status" value="2"/>
</dbReference>
<evidence type="ECO:0000256" key="1">
    <source>
        <dbReference type="ARBA" id="ARBA00004251"/>
    </source>
</evidence>
<reference evidence="23" key="1">
    <citation type="submission" date="2025-08" db="UniProtKB">
        <authorList>
            <consortium name="RefSeq"/>
        </authorList>
    </citation>
    <scope>IDENTIFICATION</scope>
    <source>
        <tissue evidence="23">Kidney</tissue>
    </source>
</reference>
<evidence type="ECO:0000313" key="23">
    <source>
        <dbReference type="RefSeq" id="XP_023391017.1"/>
    </source>
</evidence>
<comment type="subunit">
    <text evidence="15">Homodimer. Interacts with ITGA4:ITGB1. Interacts with spectrins SPTA1 and SPTB1.</text>
</comment>
<feature type="chain" id="PRO_5027575903" description="Basal cell adhesion molecule" evidence="20">
    <location>
        <begin position="32"/>
        <end position="428"/>
    </location>
</feature>
<evidence type="ECO:0000256" key="10">
    <source>
        <dbReference type="ARBA" id="ARBA00023157"/>
    </source>
</evidence>
<evidence type="ECO:0000256" key="11">
    <source>
        <dbReference type="ARBA" id="ARBA00023170"/>
    </source>
</evidence>
<dbReference type="PROSITE" id="PS50835">
    <property type="entry name" value="IG_LIKE"/>
    <property type="match status" value="3"/>
</dbReference>
<evidence type="ECO:0000256" key="13">
    <source>
        <dbReference type="ARBA" id="ARBA00023319"/>
    </source>
</evidence>
<evidence type="ECO:0000256" key="17">
    <source>
        <dbReference type="ARBA" id="ARBA00076298"/>
    </source>
</evidence>
<evidence type="ECO:0000256" key="18">
    <source>
        <dbReference type="ARBA" id="ARBA00077061"/>
    </source>
</evidence>
<evidence type="ECO:0000259" key="21">
    <source>
        <dbReference type="PROSITE" id="PS50835"/>
    </source>
</evidence>
<evidence type="ECO:0000256" key="3">
    <source>
        <dbReference type="ARBA" id="ARBA00022553"/>
    </source>
</evidence>
<feature type="domain" description="Ig-like" evidence="21">
    <location>
        <begin position="203"/>
        <end position="275"/>
    </location>
</feature>
<proteinExistence type="predicted"/>
<comment type="function">
    <text evidence="14">Transmembrane glycoprotein that functions as both a receptor and an adhesion molecule playing a crucial role in cell adhesion, motility, migration and invasion. Extracellular domain enables binding to extracellular matrix proteins, such as laminin, integrin and other ligands while its intracellular domain interacts with cytoskeletal proteins like hemoglobin, facilitating cell signal transduction. Serves as a receptor for laminin alpha-5/LAMA5 to promote cell adhesion. Mechanistically, JAK2 induces BCAM phosphorylation and activates its adhesion to laminin by stimulating a Rap1/AKT signaling pathway in the absence of EPOR.</text>
</comment>
<dbReference type="GeneID" id="105297422"/>
<evidence type="ECO:0000256" key="5">
    <source>
        <dbReference type="ARBA" id="ARBA00022729"/>
    </source>
</evidence>
<dbReference type="OrthoDB" id="10010939at2759"/>
<organism evidence="22 23">
    <name type="scientific">Pteropus vampyrus</name>
    <name type="common">Large flying fox</name>
    <dbReference type="NCBI Taxonomy" id="132908"/>
    <lineage>
        <taxon>Eukaryota</taxon>
        <taxon>Metazoa</taxon>
        <taxon>Chordata</taxon>
        <taxon>Craniata</taxon>
        <taxon>Vertebrata</taxon>
        <taxon>Euteleostomi</taxon>
        <taxon>Mammalia</taxon>
        <taxon>Eutheria</taxon>
        <taxon>Laurasiatheria</taxon>
        <taxon>Chiroptera</taxon>
        <taxon>Yinpterochiroptera</taxon>
        <taxon>Pteropodoidea</taxon>
        <taxon>Pteropodidae</taxon>
        <taxon>Pteropodinae</taxon>
        <taxon>Pteropus</taxon>
    </lineage>
</organism>
<dbReference type="Gene3D" id="2.60.40.10">
    <property type="entry name" value="Immunoglobulins"/>
    <property type="match status" value="3"/>
</dbReference>
<evidence type="ECO:0000256" key="8">
    <source>
        <dbReference type="ARBA" id="ARBA00022989"/>
    </source>
</evidence>
<evidence type="ECO:0000256" key="6">
    <source>
        <dbReference type="ARBA" id="ARBA00022737"/>
    </source>
</evidence>
<dbReference type="InterPro" id="IPR013783">
    <property type="entry name" value="Ig-like_fold"/>
</dbReference>
<dbReference type="SMART" id="SM00408">
    <property type="entry name" value="IGc2"/>
    <property type="match status" value="3"/>
</dbReference>
<protein>
    <recommendedName>
        <fullName evidence="16">Basal cell adhesion molecule</fullName>
    </recommendedName>
    <alternativeName>
        <fullName evidence="17">B-CAM cell surface glycoprotein</fullName>
    </alternativeName>
    <alternativeName>
        <fullName evidence="18">Lutheran antigen</fullName>
    </alternativeName>
</protein>
<dbReference type="SUPFAM" id="SSF48726">
    <property type="entry name" value="Immunoglobulin"/>
    <property type="match status" value="2"/>
</dbReference>
<evidence type="ECO:0000313" key="22">
    <source>
        <dbReference type="Proteomes" id="UP000515202"/>
    </source>
</evidence>
<evidence type="ECO:0000256" key="14">
    <source>
        <dbReference type="ARBA" id="ARBA00057270"/>
    </source>
</evidence>
<name>A0A6P6CUF7_PTEVA</name>
<dbReference type="Pfam" id="PF13895">
    <property type="entry name" value="Ig_2"/>
    <property type="match status" value="1"/>
</dbReference>
<evidence type="ECO:0000256" key="12">
    <source>
        <dbReference type="ARBA" id="ARBA00023180"/>
    </source>
</evidence>
<dbReference type="Proteomes" id="UP000515202">
    <property type="component" value="Unplaced"/>
</dbReference>
<keyword evidence="7" id="KW-0130">Cell adhesion</keyword>
<evidence type="ECO:0000256" key="9">
    <source>
        <dbReference type="ARBA" id="ARBA00023136"/>
    </source>
</evidence>
<evidence type="ECO:0000256" key="7">
    <source>
        <dbReference type="ARBA" id="ARBA00022889"/>
    </source>
</evidence>
<keyword evidence="3" id="KW-0597">Phosphoprotein</keyword>
<keyword evidence="9 19" id="KW-0472">Membrane</keyword>
<keyword evidence="8 19" id="KW-1133">Transmembrane helix</keyword>
<dbReference type="InterPro" id="IPR036179">
    <property type="entry name" value="Ig-like_dom_sf"/>
</dbReference>
<feature type="signal peptide" evidence="20">
    <location>
        <begin position="1"/>
        <end position="31"/>
    </location>
</feature>
<dbReference type="PANTHER" id="PTHR11973">
    <property type="entry name" value="CELL SURFACE GLYCOPROTEIN MUC18-RELATED"/>
    <property type="match status" value="1"/>
</dbReference>
<dbReference type="KEGG" id="pvp:105297422"/>
<dbReference type="InterPro" id="IPR003599">
    <property type="entry name" value="Ig_sub"/>
</dbReference>
<keyword evidence="13" id="KW-0393">Immunoglobulin domain</keyword>
<comment type="subcellular location">
    <subcellularLocation>
        <location evidence="1">Cell membrane</location>
        <topology evidence="1">Single-pass type I membrane protein</topology>
    </subcellularLocation>
</comment>
<dbReference type="GO" id="GO:0005055">
    <property type="term" value="F:laminin receptor activity"/>
    <property type="evidence" value="ECO:0007669"/>
    <property type="project" value="TreeGrafter"/>
</dbReference>
<dbReference type="PANTHER" id="PTHR11973:SF17">
    <property type="entry name" value="BASAL CELL ADHESION MOLECULE"/>
    <property type="match status" value="1"/>
</dbReference>
<keyword evidence="10" id="KW-1015">Disulfide bond</keyword>